<dbReference type="HOGENOM" id="CLU_3299200_0_0_1"/>
<dbReference type="PeptideAtlas" id="D6RE34"/>
<protein>
    <submittedName>
        <fullName evidence="1">Ceroid-lipofuscinosis, neuronal 6</fullName>
    </submittedName>
</protein>
<evidence type="ECO:0000313" key="1">
    <source>
        <dbReference type="Ensembl" id="ENSMUSP00000114283.2"/>
    </source>
</evidence>
<evidence type="ECO:0007829" key="5">
    <source>
        <dbReference type="ProteomicsDB" id="D6RE34"/>
    </source>
</evidence>
<evidence type="ECO:0007829" key="6">
    <source>
        <dbReference type="PubMed" id="21183079"/>
    </source>
</evidence>
<reference evidence="1" key="4">
    <citation type="submission" date="2025-08" db="UniProtKB">
        <authorList>
            <consortium name="Ensembl"/>
        </authorList>
    </citation>
    <scope>IDENTIFICATION</scope>
    <source>
        <strain evidence="1">C57BL/6J</strain>
    </source>
</reference>
<name>D6RE34_MOUSE</name>
<sequence>MEAATRRRQLLGAAGGPGVAFVQARQGLYYIVLAVLELHL</sequence>
<dbReference type="VEuPathDB" id="HostDB:ENSMUSG00000032245"/>
<reference evidence="1" key="5">
    <citation type="submission" date="2025-09" db="UniProtKB">
        <authorList>
            <consortium name="Ensembl"/>
        </authorList>
    </citation>
    <scope>IDENTIFICATION</scope>
    <source>
        <strain evidence="1">C57BL/6J</strain>
    </source>
</reference>
<proteinExistence type="evidence at protein level"/>
<evidence type="ECO:0000313" key="3">
    <source>
        <dbReference type="Proteomes" id="UP000000589"/>
    </source>
</evidence>
<organism evidence="1 3">
    <name type="scientific">Mus musculus</name>
    <name type="common">Mouse</name>
    <dbReference type="NCBI Taxonomy" id="10090"/>
    <lineage>
        <taxon>Eukaryota</taxon>
        <taxon>Metazoa</taxon>
        <taxon>Chordata</taxon>
        <taxon>Craniata</taxon>
        <taxon>Vertebrata</taxon>
        <taxon>Euteleostomi</taxon>
        <taxon>Mammalia</taxon>
        <taxon>Eutheria</taxon>
        <taxon>Euarchontoglires</taxon>
        <taxon>Glires</taxon>
        <taxon>Rodentia</taxon>
        <taxon>Myomorpha</taxon>
        <taxon>Muroidea</taxon>
        <taxon>Muridae</taxon>
        <taxon>Murinae</taxon>
        <taxon>Mus</taxon>
        <taxon>Mus</taxon>
    </lineage>
</organism>
<dbReference type="Ensembl" id="ENSMUST00000141821.2">
    <property type="protein sequence ID" value="ENSMUSP00000114283.2"/>
    <property type="gene ID" value="ENSMUSG00000032245.13"/>
</dbReference>
<dbReference type="Bgee" id="ENSMUSG00000032245">
    <property type="expression patterns" value="Expressed in yolk sac and 206 other cell types or tissues"/>
</dbReference>
<accession>D6RE34</accession>
<reference evidence="1 3" key="1">
    <citation type="journal article" date="2009" name="PLoS Biol.">
        <title>Lineage-specific biology revealed by a finished genome assembly of the mouse.</title>
        <authorList>
            <consortium name="Mouse Genome Sequencing Consortium"/>
            <person name="Church D.M."/>
            <person name="Goodstadt L."/>
            <person name="Hillier L.W."/>
            <person name="Zody M.C."/>
            <person name="Goldstein S."/>
            <person name="She X."/>
            <person name="Bult C.J."/>
            <person name="Agarwala R."/>
            <person name="Cherry J.L."/>
            <person name="DiCuccio M."/>
            <person name="Hlavina W."/>
            <person name="Kapustin Y."/>
            <person name="Meric P."/>
            <person name="Maglott D."/>
            <person name="Birtle Z."/>
            <person name="Marques A.C."/>
            <person name="Graves T."/>
            <person name="Zhou S."/>
            <person name="Teague B."/>
            <person name="Potamousis K."/>
            <person name="Churas C."/>
            <person name="Place M."/>
            <person name="Herschleb J."/>
            <person name="Runnheim R."/>
            <person name="Forrest D."/>
            <person name="Amos-Landgraf J."/>
            <person name="Schwartz D.C."/>
            <person name="Cheng Z."/>
            <person name="Lindblad-Toh K."/>
            <person name="Eichler E.E."/>
            <person name="Ponting C.P."/>
        </authorList>
    </citation>
    <scope>NUCLEOTIDE SEQUENCE [LARGE SCALE GENOMIC DNA]</scope>
    <source>
        <strain evidence="1 3">C57BL/6J</strain>
    </source>
</reference>
<reference evidence="6" key="2">
    <citation type="journal article" date="2010" name="Cell">
        <title>A tissue-specific atlas of mouse protein phosphorylation and expression.</title>
        <authorList>
            <person name="Huttlin E.L."/>
            <person name="Jedrychowski M.P."/>
            <person name="Elias J.E."/>
            <person name="Goswami T."/>
            <person name="Rad R."/>
            <person name="Beausoleil S.A."/>
            <person name="Villen J."/>
            <person name="Haas W."/>
            <person name="Sowa M.E."/>
            <person name="Gygi S.P."/>
        </authorList>
    </citation>
    <scope>IDENTIFICATION BY MASS SPECTROMETRY [LARGE SCALE ANALYSIS]</scope>
</reference>
<reference evidence="1 3" key="3">
    <citation type="journal article" date="2011" name="PLoS Biol.">
        <title>Modernizing reference genome assemblies.</title>
        <authorList>
            <person name="Church D.M."/>
            <person name="Schneider V.A."/>
            <person name="Graves T."/>
            <person name="Auger K."/>
            <person name="Cunningham F."/>
            <person name="Bouk N."/>
            <person name="Chen H.C."/>
            <person name="Agarwala R."/>
            <person name="McLaren W.M."/>
            <person name="Ritchie G.R."/>
            <person name="Albracht D."/>
            <person name="Kremitzki M."/>
            <person name="Rock S."/>
            <person name="Kotkiewicz H."/>
            <person name="Kremitzki C."/>
            <person name="Wollam A."/>
            <person name="Trani L."/>
            <person name="Fulton L."/>
            <person name="Fulton R."/>
            <person name="Matthews L."/>
            <person name="Whitehead S."/>
            <person name="Chow W."/>
            <person name="Torrance J."/>
            <person name="Dunn M."/>
            <person name="Harden G."/>
            <person name="Threadgold G."/>
            <person name="Wood J."/>
            <person name="Collins J."/>
            <person name="Heath P."/>
            <person name="Griffiths G."/>
            <person name="Pelan S."/>
            <person name="Grafham D."/>
            <person name="Eichler E.E."/>
            <person name="Weinstock G."/>
            <person name="Mardis E.R."/>
            <person name="Wilson R.K."/>
            <person name="Howe K."/>
            <person name="Flicek P."/>
            <person name="Hubbard T."/>
        </authorList>
    </citation>
    <scope>NUCLEOTIDE SEQUENCE [LARGE SCALE GENOMIC DNA]</scope>
    <source>
        <strain evidence="1 3">C57BL/6J</strain>
    </source>
</reference>
<dbReference type="GeneTree" id="ENSGT00400000022240"/>
<keyword evidence="4 5" id="KW-1267">Proteomics identification</keyword>
<dbReference type="Antibodypedia" id="26301">
    <property type="antibodies" value="179 antibodies from 30 providers"/>
</dbReference>
<evidence type="ECO:0007829" key="4">
    <source>
        <dbReference type="PeptideAtlas" id="D6RE34"/>
    </source>
</evidence>
<dbReference type="ExpressionAtlas" id="D6RE34">
    <property type="expression patterns" value="baseline and differential"/>
</dbReference>
<keyword evidence="3" id="KW-1185">Reference proteome</keyword>
<dbReference type="MGI" id="MGI:2159324">
    <property type="gene designation" value="Cln6"/>
</dbReference>
<evidence type="ECO:0000313" key="2">
    <source>
        <dbReference type="MGI" id="MGI:2159324"/>
    </source>
</evidence>
<dbReference type="AlphaFoldDB" id="D6RE34"/>
<dbReference type="AGR" id="MGI:2159324"/>
<gene>
    <name evidence="1 2" type="primary">Cln6</name>
</gene>
<dbReference type="ProteomicsDB" id="363345"/>
<dbReference type="Proteomes" id="UP000000589">
    <property type="component" value="Chromosome 9"/>
</dbReference>